<feature type="compositionally biased region" description="Low complexity" evidence="6">
    <location>
        <begin position="286"/>
        <end position="296"/>
    </location>
</feature>
<dbReference type="PANTHER" id="PTHR45973:SF9">
    <property type="entry name" value="LEUCINE-RICH REPEAT-CONTAINING PROTEIN 46"/>
    <property type="match status" value="1"/>
</dbReference>
<evidence type="ECO:0000256" key="5">
    <source>
        <dbReference type="ARBA" id="ARBA00023273"/>
    </source>
</evidence>
<sequence>MTSDGGGDDGDARSHDGDSLGVSMTPELLKHLCRAASQPTSPLATTQLYLNCQRFKTISTDIKRYPAAESLWLERNRIKHIEHLEHLKELKTVFLHGNQIEEIGSSLKNLTKLRVLSLSNNRIAKLEYLPSSISVLLAAENRISTPDGFKGVAISCPKLQELDLGKNQLEDVDGTITAVCAIANLHSLTLKGNPVANAIDPKNTKRIKIPHYRKVLTSMLPRLGSLDGQGIRVQERRYAELWMKGALEDAAASPPPTAKSGGASWLMWRAAKNAIALAAKKPSSNTASAADTAASSTPPPSPPSEWPAELLTHLVSYLEQDCRVLVSFAASCRAFREAARLRVSQMRMSIAESRLRLSAEALHAITHRVQEALPAAANEPMFRQLRERKHPPENGAVIQLFHALLLLWPLVSTAPGKTRASRPAHSANGDDVENGDEAFVPELGSSFWRNRTWERCLGMSSQSSFPCVMVNTLPTKLVSSLTNPSDAKAFRCAAEDIGKHLNAKRVRAIQIATGSAVIDDLGWIPPLEHDDFRKVKNVSNVNGGGGGEACALLAEYICGVEGLVTCVEEWTMARAASSTTTRPQEILSPPTPPQKKTG</sequence>
<feature type="region of interest" description="Disordered" evidence="6">
    <location>
        <begin position="1"/>
        <end position="20"/>
    </location>
</feature>
<proteinExistence type="predicted"/>
<dbReference type="InterPro" id="IPR025875">
    <property type="entry name" value="Leu-rich_rpt_4"/>
</dbReference>
<feature type="region of interest" description="Disordered" evidence="6">
    <location>
        <begin position="286"/>
        <end position="305"/>
    </location>
</feature>
<evidence type="ECO:0000256" key="2">
    <source>
        <dbReference type="ARBA" id="ARBA00022614"/>
    </source>
</evidence>
<dbReference type="Gene3D" id="3.80.10.10">
    <property type="entry name" value="Ribonuclease Inhibitor"/>
    <property type="match status" value="2"/>
</dbReference>
<dbReference type="PROSITE" id="PS51450">
    <property type="entry name" value="LRR"/>
    <property type="match status" value="2"/>
</dbReference>
<comment type="caution">
    <text evidence="7">The sequence shown here is derived from an EMBL/GenBank/DDBJ whole genome shotgun (WGS) entry which is preliminary data.</text>
</comment>
<dbReference type="InterPro" id="IPR001611">
    <property type="entry name" value="Leu-rich_rpt"/>
</dbReference>
<dbReference type="InterPro" id="IPR032675">
    <property type="entry name" value="LRR_dom_sf"/>
</dbReference>
<dbReference type="PANTHER" id="PTHR45973">
    <property type="entry name" value="PROTEIN PHOSPHATASE 1 REGULATORY SUBUNIT SDS22-RELATED"/>
    <property type="match status" value="1"/>
</dbReference>
<protein>
    <submittedName>
        <fullName evidence="7">Uncharacterized protein</fullName>
    </submittedName>
</protein>
<dbReference type="Proteomes" id="UP000660262">
    <property type="component" value="Unassembled WGS sequence"/>
</dbReference>
<dbReference type="InterPro" id="IPR050576">
    <property type="entry name" value="Cilia_flagella_integrity"/>
</dbReference>
<dbReference type="Pfam" id="PF12799">
    <property type="entry name" value="LRR_4"/>
    <property type="match status" value="1"/>
</dbReference>
<dbReference type="GO" id="GO:0005930">
    <property type="term" value="C:axoneme"/>
    <property type="evidence" value="ECO:0007669"/>
    <property type="project" value="UniProtKB-SubCell"/>
</dbReference>
<keyword evidence="3" id="KW-0677">Repeat</keyword>
<dbReference type="SUPFAM" id="SSF52075">
    <property type="entry name" value="Outer arm dynein light chain 1"/>
    <property type="match status" value="1"/>
</dbReference>
<evidence type="ECO:0000256" key="4">
    <source>
        <dbReference type="ARBA" id="ARBA00023069"/>
    </source>
</evidence>
<dbReference type="SMART" id="SM00369">
    <property type="entry name" value="LRR_TYP"/>
    <property type="match status" value="3"/>
</dbReference>
<keyword evidence="8" id="KW-1185">Reference proteome</keyword>
<name>A0A830HMU4_9CHLO</name>
<organism evidence="7 8">
    <name type="scientific">Pycnococcus provasolii</name>
    <dbReference type="NCBI Taxonomy" id="41880"/>
    <lineage>
        <taxon>Eukaryota</taxon>
        <taxon>Viridiplantae</taxon>
        <taxon>Chlorophyta</taxon>
        <taxon>Pseudoscourfieldiophyceae</taxon>
        <taxon>Pseudoscourfieldiales</taxon>
        <taxon>Pycnococcaceae</taxon>
        <taxon>Pycnococcus</taxon>
    </lineage>
</organism>
<reference evidence="7" key="1">
    <citation type="submission" date="2020-10" db="EMBL/GenBank/DDBJ databases">
        <title>Unveiling of a novel bifunctional photoreceptor, Dualchrome1, isolated from a cosmopolitan green alga.</title>
        <authorList>
            <person name="Suzuki S."/>
            <person name="Kawachi M."/>
        </authorList>
    </citation>
    <scope>NUCLEOTIDE SEQUENCE</scope>
    <source>
        <strain evidence="7">NIES 2893</strain>
    </source>
</reference>
<evidence type="ECO:0000313" key="8">
    <source>
        <dbReference type="Proteomes" id="UP000660262"/>
    </source>
</evidence>
<evidence type="ECO:0000313" key="7">
    <source>
        <dbReference type="EMBL" id="GHP08013.1"/>
    </source>
</evidence>
<comment type="subcellular location">
    <subcellularLocation>
        <location evidence="1">Cytoplasm</location>
        <location evidence="1">Cytoskeleton</location>
        <location evidence="1">Cilium axoneme</location>
    </subcellularLocation>
</comment>
<keyword evidence="2" id="KW-0433">Leucine-rich repeat</keyword>
<feature type="region of interest" description="Disordered" evidence="6">
    <location>
        <begin position="577"/>
        <end position="598"/>
    </location>
</feature>
<evidence type="ECO:0000256" key="6">
    <source>
        <dbReference type="SAM" id="MobiDB-lite"/>
    </source>
</evidence>
<accession>A0A830HMU4</accession>
<dbReference type="InterPro" id="IPR003591">
    <property type="entry name" value="Leu-rich_rpt_typical-subtyp"/>
</dbReference>
<keyword evidence="5" id="KW-0966">Cell projection</keyword>
<dbReference type="AlphaFoldDB" id="A0A830HMU4"/>
<gene>
    <name evidence="7" type="ORF">PPROV_000675500</name>
</gene>
<dbReference type="OrthoDB" id="266138at2759"/>
<evidence type="ECO:0000256" key="1">
    <source>
        <dbReference type="ARBA" id="ARBA00004430"/>
    </source>
</evidence>
<evidence type="ECO:0000256" key="3">
    <source>
        <dbReference type="ARBA" id="ARBA00022737"/>
    </source>
</evidence>
<keyword evidence="4" id="KW-0969">Cilium</keyword>
<dbReference type="SMART" id="SM00365">
    <property type="entry name" value="LRR_SD22"/>
    <property type="match status" value="4"/>
</dbReference>
<dbReference type="EMBL" id="BNJQ01000019">
    <property type="protein sequence ID" value="GHP08013.1"/>
    <property type="molecule type" value="Genomic_DNA"/>
</dbReference>
<feature type="compositionally biased region" description="Pro residues" evidence="6">
    <location>
        <begin position="589"/>
        <end position="598"/>
    </location>
</feature>